<evidence type="ECO:0000313" key="2">
    <source>
        <dbReference type="Proteomes" id="UP000054279"/>
    </source>
</evidence>
<dbReference type="HOGENOM" id="CLU_3107957_0_0_1"/>
<accession>A0A0C9VXC8</accession>
<reference evidence="1 2" key="1">
    <citation type="submission" date="2014-06" db="EMBL/GenBank/DDBJ databases">
        <title>Evolutionary Origins and Diversification of the Mycorrhizal Mutualists.</title>
        <authorList>
            <consortium name="DOE Joint Genome Institute"/>
            <consortium name="Mycorrhizal Genomics Consortium"/>
            <person name="Kohler A."/>
            <person name="Kuo A."/>
            <person name="Nagy L.G."/>
            <person name="Floudas D."/>
            <person name="Copeland A."/>
            <person name="Barry K.W."/>
            <person name="Cichocki N."/>
            <person name="Veneault-Fourrey C."/>
            <person name="LaButti K."/>
            <person name="Lindquist E.A."/>
            <person name="Lipzen A."/>
            <person name="Lundell T."/>
            <person name="Morin E."/>
            <person name="Murat C."/>
            <person name="Riley R."/>
            <person name="Ohm R."/>
            <person name="Sun H."/>
            <person name="Tunlid A."/>
            <person name="Henrissat B."/>
            <person name="Grigoriev I.V."/>
            <person name="Hibbett D.S."/>
            <person name="Martin F."/>
        </authorList>
    </citation>
    <scope>NUCLEOTIDE SEQUENCE [LARGE SCALE GENOMIC DNA]</scope>
    <source>
        <strain evidence="1 2">SS14</strain>
    </source>
</reference>
<gene>
    <name evidence="1" type="ORF">M422DRAFT_30962</name>
</gene>
<organism evidence="1 2">
    <name type="scientific">Sphaerobolus stellatus (strain SS14)</name>
    <dbReference type="NCBI Taxonomy" id="990650"/>
    <lineage>
        <taxon>Eukaryota</taxon>
        <taxon>Fungi</taxon>
        <taxon>Dikarya</taxon>
        <taxon>Basidiomycota</taxon>
        <taxon>Agaricomycotina</taxon>
        <taxon>Agaricomycetes</taxon>
        <taxon>Phallomycetidae</taxon>
        <taxon>Geastrales</taxon>
        <taxon>Sphaerobolaceae</taxon>
        <taxon>Sphaerobolus</taxon>
    </lineage>
</organism>
<dbReference type="Proteomes" id="UP000054279">
    <property type="component" value="Unassembled WGS sequence"/>
</dbReference>
<name>A0A0C9VXC8_SPHS4</name>
<dbReference type="EMBL" id="KN837125">
    <property type="protein sequence ID" value="KIJ43061.1"/>
    <property type="molecule type" value="Genomic_DNA"/>
</dbReference>
<dbReference type="AlphaFoldDB" id="A0A0C9VXC8"/>
<proteinExistence type="predicted"/>
<protein>
    <submittedName>
        <fullName evidence="1">Uncharacterized protein</fullName>
    </submittedName>
</protein>
<sequence length="51" mass="5915">MEWILFSTRQEGFGLYQKYVVGTQLMLNLMSDVRSRSCGSRFKDVVDLVIP</sequence>
<evidence type="ECO:0000313" key="1">
    <source>
        <dbReference type="EMBL" id="KIJ43061.1"/>
    </source>
</evidence>
<keyword evidence="2" id="KW-1185">Reference proteome</keyword>